<name>A0A0P7YR74_9RHOB</name>
<evidence type="ECO:0000256" key="3">
    <source>
        <dbReference type="SAM" id="MobiDB-lite"/>
    </source>
</evidence>
<evidence type="ECO:0000313" key="5">
    <source>
        <dbReference type="EMBL" id="CUX80122.1"/>
    </source>
</evidence>
<protein>
    <submittedName>
        <fullName evidence="5 6">MobA/MobL family</fullName>
    </submittedName>
</protein>
<dbReference type="RefSeq" id="WP_072245135.1">
    <property type="nucleotide sequence ID" value="NZ_FBYC01000004.1"/>
</dbReference>
<dbReference type="OrthoDB" id="1826980at2"/>
<dbReference type="Pfam" id="PF03389">
    <property type="entry name" value="MobA_MobL"/>
    <property type="match status" value="1"/>
</dbReference>
<evidence type="ECO:0000313" key="6">
    <source>
        <dbReference type="EMBL" id="KPP92807.1"/>
    </source>
</evidence>
<organism evidence="6 7">
    <name type="scientific">Roseibaca calidilacus</name>
    <dbReference type="NCBI Taxonomy" id="1666912"/>
    <lineage>
        <taxon>Bacteria</taxon>
        <taxon>Pseudomonadati</taxon>
        <taxon>Pseudomonadota</taxon>
        <taxon>Alphaproteobacteria</taxon>
        <taxon>Rhodobacterales</taxon>
        <taxon>Paracoccaceae</taxon>
        <taxon>Roseinatronobacter</taxon>
    </lineage>
</organism>
<feature type="region of interest" description="Disordered" evidence="3">
    <location>
        <begin position="215"/>
        <end position="239"/>
    </location>
</feature>
<keyword evidence="8" id="KW-1185">Reference proteome</keyword>
<evidence type="ECO:0000256" key="2">
    <source>
        <dbReference type="ARBA" id="ARBA00022971"/>
    </source>
</evidence>
<gene>
    <name evidence="5" type="ORF">Ga0058931_0827</name>
    <name evidence="6" type="ORF">HLUCCA05_10460</name>
</gene>
<dbReference type="InterPro" id="IPR005053">
    <property type="entry name" value="MobA_MobL"/>
</dbReference>
<dbReference type="Proteomes" id="UP000050413">
    <property type="component" value="Unassembled WGS sequence"/>
</dbReference>
<dbReference type="Gene3D" id="3.30.930.30">
    <property type="match status" value="1"/>
</dbReference>
<evidence type="ECO:0000259" key="4">
    <source>
        <dbReference type="Pfam" id="PF03389"/>
    </source>
</evidence>
<reference evidence="6 7" key="1">
    <citation type="submission" date="2015-09" db="EMBL/GenBank/DDBJ databases">
        <title>Identification and resolution of microdiversity through metagenomic sequencing of parallel consortia.</title>
        <authorList>
            <person name="Nelson W.C."/>
            <person name="Romine M.F."/>
            <person name="Lindemann S.R."/>
        </authorList>
    </citation>
    <scope>NUCLEOTIDE SEQUENCE [LARGE SCALE GENOMIC DNA]</scope>
    <source>
        <strain evidence="6">HL-91</strain>
    </source>
</reference>
<feature type="region of interest" description="Disordered" evidence="3">
    <location>
        <begin position="1"/>
        <end position="26"/>
    </location>
</feature>
<evidence type="ECO:0000313" key="7">
    <source>
        <dbReference type="Proteomes" id="UP000050413"/>
    </source>
</evidence>
<comment type="similarity">
    <text evidence="1">Belongs to the MobA/MobL family.</text>
</comment>
<evidence type="ECO:0000313" key="8">
    <source>
        <dbReference type="Proteomes" id="UP000182045"/>
    </source>
</evidence>
<dbReference type="EMBL" id="LJSG01000011">
    <property type="protein sequence ID" value="KPP92807.1"/>
    <property type="molecule type" value="Genomic_DNA"/>
</dbReference>
<proteinExistence type="inferred from homology"/>
<keyword evidence="2" id="KW-0184">Conjugation</keyword>
<reference evidence="5 8" key="2">
    <citation type="submission" date="2016-01" db="EMBL/GenBank/DDBJ databases">
        <authorList>
            <person name="Varghese N."/>
        </authorList>
    </citation>
    <scope>NUCLEOTIDE SEQUENCE [LARGE SCALE GENOMIC DNA]</scope>
    <source>
        <strain evidence="5 8">HL-91</strain>
    </source>
</reference>
<evidence type="ECO:0000256" key="1">
    <source>
        <dbReference type="ARBA" id="ARBA00010873"/>
    </source>
</evidence>
<accession>A0A0P7YR74</accession>
<comment type="caution">
    <text evidence="6">The sequence shown here is derived from an EMBL/GenBank/DDBJ whole genome shotgun (WGS) entry which is preliminary data.</text>
</comment>
<sequence>MTLELTTKFRGISTSPAARQRKGEEAHPLKRCYGALNYIARENASGIISWHGLRRPDGKPATTPKEARLALRRRFREEAAKGGKVGRRIATTGIVSLPNTWSEKTVRLAVERLARELAPEGSEASAIVIQHIDKSHNAHLHFLAVDGVESKDAAARRTDKRAAAQRVRRQNVQRFNERGAPKRWRGRIATILNTTAKESGEAEVEWRSFKERGLKRQATQHDSPQKRAQAKSSGFPDSLKRLFENDEAENVLDAILGISVGVAEAMTRGADDPRERGVRE</sequence>
<feature type="domain" description="MobA/MobL protein" evidence="4">
    <location>
        <begin position="88"/>
        <end position="229"/>
    </location>
</feature>
<dbReference type="AlphaFoldDB" id="A0A0P7YR74"/>
<dbReference type="EMBL" id="FBYC01000004">
    <property type="protein sequence ID" value="CUX80122.1"/>
    <property type="molecule type" value="Genomic_DNA"/>
</dbReference>
<dbReference type="Proteomes" id="UP000182045">
    <property type="component" value="Unassembled WGS sequence"/>
</dbReference>